<dbReference type="PROSITE" id="PS51688">
    <property type="entry name" value="ICA"/>
    <property type="match status" value="1"/>
</dbReference>
<proteinExistence type="predicted"/>
<feature type="coiled-coil region" evidence="1">
    <location>
        <begin position="558"/>
        <end position="585"/>
    </location>
</feature>
<protein>
    <recommendedName>
        <fullName evidence="2">Peptidase S74 domain-containing protein</fullName>
    </recommendedName>
</protein>
<sequence length="602" mass="67400">MKGLISKFETDLSNINQDVVINNPHNLSVGNDTTINGDLQVDSTTTILGQTELQNDLNIVGSTKKIVLNGNNEYYGGKEVKKYVSSGGSYQLNEENDYYENTTLNLKECQLMNAFLANSIFKSFIFQTAASYNGLIIRSNLDGTMVWCQTATEGKHCWFLYGYVPNLLDLNNSRYFYDDFVANSSSDDVYMKIYQTNNGLSYKFIDYYSQNKTTGGNVLRQIRGGKILFSNDFTNNTNPITGDIRNPAFEFNTSNIAGSPQSDSGGCIIMLRDSSNSNSSTVGIAFKNKLTNIREWRLLETANYFNLELLTAGFQRNILTFDTINDTSTTNTRSRMYLFGNNDYTGISVFTTPSSVFNTGFVLTNGANYFMNNNLTGTDIHYIGFDSEVSASGVIQNNKTGLYGGGLIYDPVNGVLKFVIGANTTVGDGLTSYFEILNNGTIYAYALPQDSSGSYNTLVYDSATGIIYENTSSQRYKIIKESPKEKYYKKLLFKSKNLVDNVNFVKYKDKKNKDKAGHTLGVIAEEIEQISPYFCTYKNTLVNGISEQHLSYGLLAELKHERKKNKKLKNKINLLTENFTTLNDNFKILQDDLKSALNVLLN</sequence>
<name>A0A0G0ETE7_9BACT</name>
<gene>
    <name evidence="3" type="ORF">UR73_C0001G0005</name>
</gene>
<accession>A0A0G0ETE7</accession>
<evidence type="ECO:0000259" key="2">
    <source>
        <dbReference type="PROSITE" id="PS51688"/>
    </source>
</evidence>
<evidence type="ECO:0000313" key="4">
    <source>
        <dbReference type="Proteomes" id="UP000034816"/>
    </source>
</evidence>
<dbReference type="EMBL" id="LBQH01000001">
    <property type="protein sequence ID" value="KKP78365.1"/>
    <property type="molecule type" value="Genomic_DNA"/>
</dbReference>
<dbReference type="InterPro" id="IPR030392">
    <property type="entry name" value="S74_ICA"/>
</dbReference>
<evidence type="ECO:0000313" key="3">
    <source>
        <dbReference type="EMBL" id="KKP78365.1"/>
    </source>
</evidence>
<evidence type="ECO:0000256" key="1">
    <source>
        <dbReference type="SAM" id="Coils"/>
    </source>
</evidence>
<keyword evidence="1" id="KW-0175">Coiled coil</keyword>
<feature type="domain" description="Peptidase S74" evidence="2">
    <location>
        <begin position="472"/>
        <end position="572"/>
    </location>
</feature>
<dbReference type="AlphaFoldDB" id="A0A0G0ETE7"/>
<organism evidence="3 4">
    <name type="scientific">candidate division WS6 bacterium GW2011_GWF1_35_23</name>
    <dbReference type="NCBI Taxonomy" id="1619097"/>
    <lineage>
        <taxon>Bacteria</taxon>
        <taxon>Candidatus Dojkabacteria</taxon>
    </lineage>
</organism>
<dbReference type="Proteomes" id="UP000034816">
    <property type="component" value="Unassembled WGS sequence"/>
</dbReference>
<reference evidence="3 4" key="1">
    <citation type="journal article" date="2015" name="Nature">
        <title>rRNA introns, odd ribosomes, and small enigmatic genomes across a large radiation of phyla.</title>
        <authorList>
            <person name="Brown C.T."/>
            <person name="Hug L.A."/>
            <person name="Thomas B.C."/>
            <person name="Sharon I."/>
            <person name="Castelle C.J."/>
            <person name="Singh A."/>
            <person name="Wilkins M.J."/>
            <person name="Williams K.H."/>
            <person name="Banfield J.F."/>
        </authorList>
    </citation>
    <scope>NUCLEOTIDE SEQUENCE [LARGE SCALE GENOMIC DNA]</scope>
</reference>
<comment type="caution">
    <text evidence="3">The sequence shown here is derived from an EMBL/GenBank/DDBJ whole genome shotgun (WGS) entry which is preliminary data.</text>
</comment>